<dbReference type="EC" id="3.2.1.14" evidence="4"/>
<dbReference type="InterPro" id="IPR017853">
    <property type="entry name" value="GH"/>
</dbReference>
<protein>
    <recommendedName>
        <fullName evidence="4">chitinase</fullName>
        <ecNumber evidence="4">3.2.1.14</ecNumber>
    </recommendedName>
</protein>
<keyword evidence="10 12" id="KW-0326">Glycosidase</keyword>
<dbReference type="Pfam" id="PF00704">
    <property type="entry name" value="Glyco_hydro_18"/>
    <property type="match status" value="1"/>
</dbReference>
<comment type="similarity">
    <text evidence="3">Belongs to the glycosyl hydrolase 18 family. Chitinase class V subfamily.</text>
</comment>
<keyword evidence="7 12" id="KW-0378">Hydrolase</keyword>
<dbReference type="SUPFAM" id="SSF51445">
    <property type="entry name" value="(Trans)glycosidases"/>
    <property type="match status" value="1"/>
</dbReference>
<dbReference type="PANTHER" id="PTHR11177">
    <property type="entry name" value="CHITINASE"/>
    <property type="match status" value="1"/>
</dbReference>
<dbReference type="InterPro" id="IPR001223">
    <property type="entry name" value="Glyco_hydro18_cat"/>
</dbReference>
<accession>A0A1U8V1E6</accession>
<evidence type="ECO:0000256" key="1">
    <source>
        <dbReference type="ARBA" id="ARBA00000822"/>
    </source>
</evidence>
<dbReference type="CDD" id="cd06548">
    <property type="entry name" value="GH18_chitinase"/>
    <property type="match status" value="1"/>
</dbReference>
<reference evidence="16" key="1">
    <citation type="submission" date="2013-03" db="EMBL/GenBank/DDBJ databases">
        <title>Molecular cloning of the chitinase Trchi2 from fungus Trichothecium roseum and expression in Pichia pastoris.</title>
        <authorList>
            <person name="Xian H.Q."/>
        </authorList>
    </citation>
    <scope>NUCLEOTIDE SEQUENCE</scope>
    <source>
        <strain evidence="16">M1</strain>
    </source>
</reference>
<keyword evidence="6 14" id="KW-0732">Signal</keyword>
<dbReference type="GO" id="GO:0000272">
    <property type="term" value="P:polysaccharide catabolic process"/>
    <property type="evidence" value="ECO:0007669"/>
    <property type="project" value="UniProtKB-KW"/>
</dbReference>
<proteinExistence type="inferred from homology"/>
<dbReference type="Gene3D" id="3.20.20.80">
    <property type="entry name" value="Glycosidases"/>
    <property type="match status" value="1"/>
</dbReference>
<dbReference type="SUPFAM" id="SSF54556">
    <property type="entry name" value="Chitinase insertion domain"/>
    <property type="match status" value="1"/>
</dbReference>
<keyword evidence="11" id="KW-0624">Polysaccharide degradation</keyword>
<evidence type="ECO:0000259" key="15">
    <source>
        <dbReference type="PROSITE" id="PS51910"/>
    </source>
</evidence>
<dbReference type="SMART" id="SM00636">
    <property type="entry name" value="Glyco_18"/>
    <property type="match status" value="1"/>
</dbReference>
<dbReference type="Gene3D" id="3.10.50.10">
    <property type="match status" value="1"/>
</dbReference>
<gene>
    <name evidence="16" type="primary">chi2</name>
</gene>
<evidence type="ECO:0000256" key="14">
    <source>
        <dbReference type="SAM" id="SignalP"/>
    </source>
</evidence>
<dbReference type="FunFam" id="3.20.20.80:FF:000075">
    <property type="entry name" value="Sporulation-specific chitinase"/>
    <property type="match status" value="1"/>
</dbReference>
<dbReference type="InterPro" id="IPR001579">
    <property type="entry name" value="Glyco_hydro_18_chit_AS"/>
</dbReference>
<organism evidence="16">
    <name type="scientific">Trichothecium roseum</name>
    <dbReference type="NCBI Taxonomy" id="47278"/>
    <lineage>
        <taxon>Eukaryota</taxon>
        <taxon>Fungi</taxon>
        <taxon>Dikarya</taxon>
        <taxon>Ascomycota</taxon>
        <taxon>Pezizomycotina</taxon>
        <taxon>Sordariomycetes</taxon>
        <taxon>Hypocreomycetidae</taxon>
        <taxon>Hypocreales</taxon>
        <taxon>Hypocreales incertae sedis</taxon>
        <taxon>Trichothecium</taxon>
    </lineage>
</organism>
<dbReference type="InterPro" id="IPR050314">
    <property type="entry name" value="Glycosyl_Hydrlase_18"/>
</dbReference>
<dbReference type="InterPro" id="IPR029070">
    <property type="entry name" value="Chitinase_insertion_sf"/>
</dbReference>
<keyword evidence="5" id="KW-0964">Secreted</keyword>
<feature type="compositionally biased region" description="Polar residues" evidence="13">
    <location>
        <begin position="75"/>
        <end position="86"/>
    </location>
</feature>
<comment type="catalytic activity">
    <reaction evidence="1">
        <text>Random endo-hydrolysis of N-acetyl-beta-D-glucosaminide (1-&gt;4)-beta-linkages in chitin and chitodextrins.</text>
        <dbReference type="EC" id="3.2.1.14"/>
    </reaction>
</comment>
<keyword evidence="9" id="KW-0119">Carbohydrate metabolism</keyword>
<feature type="signal peptide" evidence="14">
    <location>
        <begin position="1"/>
        <end position="17"/>
    </location>
</feature>
<evidence type="ECO:0000256" key="7">
    <source>
        <dbReference type="ARBA" id="ARBA00022801"/>
    </source>
</evidence>
<evidence type="ECO:0000256" key="2">
    <source>
        <dbReference type="ARBA" id="ARBA00004613"/>
    </source>
</evidence>
<evidence type="ECO:0000256" key="5">
    <source>
        <dbReference type="ARBA" id="ARBA00022525"/>
    </source>
</evidence>
<name>A0A1U8V1E6_9HYPO</name>
<evidence type="ECO:0000256" key="6">
    <source>
        <dbReference type="ARBA" id="ARBA00022729"/>
    </source>
</evidence>
<dbReference type="PROSITE" id="PS51910">
    <property type="entry name" value="GH18_2"/>
    <property type="match status" value="1"/>
</dbReference>
<dbReference type="EMBL" id="KC845245">
    <property type="protein sequence ID" value="AHJ60250.1"/>
    <property type="molecule type" value="Genomic_DNA"/>
</dbReference>
<keyword evidence="8" id="KW-0146">Chitin degradation</keyword>
<dbReference type="PROSITE" id="PS01095">
    <property type="entry name" value="GH18_1"/>
    <property type="match status" value="1"/>
</dbReference>
<evidence type="ECO:0000256" key="10">
    <source>
        <dbReference type="ARBA" id="ARBA00023295"/>
    </source>
</evidence>
<dbReference type="InterPro" id="IPR011583">
    <property type="entry name" value="Chitinase_II/V-like_cat"/>
</dbReference>
<evidence type="ECO:0000256" key="13">
    <source>
        <dbReference type="SAM" id="MobiDB-lite"/>
    </source>
</evidence>
<feature type="chain" id="PRO_5011984687" description="chitinase" evidence="14">
    <location>
        <begin position="18"/>
        <end position="488"/>
    </location>
</feature>
<comment type="subcellular location">
    <subcellularLocation>
        <location evidence="2">Secreted</location>
    </subcellularLocation>
</comment>
<evidence type="ECO:0000256" key="12">
    <source>
        <dbReference type="RuleBase" id="RU000489"/>
    </source>
</evidence>
<dbReference type="PANTHER" id="PTHR11177:SF317">
    <property type="entry name" value="CHITINASE 12-RELATED"/>
    <property type="match status" value="1"/>
</dbReference>
<evidence type="ECO:0000313" key="16">
    <source>
        <dbReference type="EMBL" id="AHJ60250.1"/>
    </source>
</evidence>
<dbReference type="GO" id="GO:0006032">
    <property type="term" value="P:chitin catabolic process"/>
    <property type="evidence" value="ECO:0007669"/>
    <property type="project" value="UniProtKB-KW"/>
</dbReference>
<evidence type="ECO:0000256" key="11">
    <source>
        <dbReference type="ARBA" id="ARBA00023326"/>
    </source>
</evidence>
<evidence type="ECO:0000256" key="9">
    <source>
        <dbReference type="ARBA" id="ARBA00023277"/>
    </source>
</evidence>
<evidence type="ECO:0000256" key="4">
    <source>
        <dbReference type="ARBA" id="ARBA00012729"/>
    </source>
</evidence>
<evidence type="ECO:0000256" key="8">
    <source>
        <dbReference type="ARBA" id="ARBA00023024"/>
    </source>
</evidence>
<sequence length="488" mass="52571">MKISTIPALLLAHVALASPLAVVKRVGDDGAITTTTTTEHVHHTTTVTTFVPDSQTPDIQDSTTVAIEGTPQPVTTLSTKTVSHSSDAVERSVPSGSPGAGGRKNIVYVTNWGIYNKVFKVADIPADSITHAMYAFANVNPDGSLFATDEWSDISIKFPGDEQIPAGNNAFGCVNQLYQLKKKNRHFKTLLSIGGWTYSIQKRFSGWSATDAGRKLFASSAVDMIANWGMDGVDIDWEYPSTPEEGRDFTLLLKEVRQALDNYAATNGQNYHYLLTVASPADPAKIANLDVAGMDQYLDSWNVMAYDYAGAWDSTTGHLANLYMDKANPTATKFNTQGALDAHIKGGVSPNKLILGLPLYGRSYASTSGIGQSYQGTARGTTEHGIYRYNDLPLPGATITEDLSLGASYSYDPAAKMLISYDTPNVVRSKGEYIHANNLGGAMFWEAAGDKTGEESLVRAMANTLGGLDTTPNMLSYPKSSFDNIRGQ</sequence>
<dbReference type="GO" id="GO:0005576">
    <property type="term" value="C:extracellular region"/>
    <property type="evidence" value="ECO:0007669"/>
    <property type="project" value="UniProtKB-SubCell"/>
</dbReference>
<dbReference type="GO" id="GO:0008843">
    <property type="term" value="F:endochitinase activity"/>
    <property type="evidence" value="ECO:0007669"/>
    <property type="project" value="UniProtKB-EC"/>
</dbReference>
<feature type="domain" description="GH18" evidence="15">
    <location>
        <begin position="103"/>
        <end position="468"/>
    </location>
</feature>
<dbReference type="GO" id="GO:0008061">
    <property type="term" value="F:chitin binding"/>
    <property type="evidence" value="ECO:0007669"/>
    <property type="project" value="InterPro"/>
</dbReference>
<feature type="region of interest" description="Disordered" evidence="13">
    <location>
        <begin position="75"/>
        <end position="97"/>
    </location>
</feature>
<evidence type="ECO:0000256" key="3">
    <source>
        <dbReference type="ARBA" id="ARBA00008682"/>
    </source>
</evidence>
<dbReference type="AlphaFoldDB" id="A0A1U8V1E6"/>